<dbReference type="GO" id="GO:0015833">
    <property type="term" value="P:peptide transport"/>
    <property type="evidence" value="ECO:0007669"/>
    <property type="project" value="InterPro"/>
</dbReference>
<gene>
    <name evidence="6" type="ORF">FCL54_05225</name>
</gene>
<dbReference type="InterPro" id="IPR027417">
    <property type="entry name" value="P-loop_NTPase"/>
</dbReference>
<sequence>MSNSLLEVKKVKKYFNVGGNDYLKAVDDISFAINKGETFGLVGESGSGKSTLGRTVVGLHNATDGSIVFNGKDTGKLKGKEAREFNRTMQMIFQDPHASLNPRMRVMDIIAEGIDAHGLLKGKERKERVFQLLEKVGLRPEHAKRYPHEFSGGQRQRIGIARALAVEPEFIVADEPISALDVSVQAQIVNLMEDLKKDEGLTYLFIAHDLGMVKHISDRIGVMYLGNMMEMAESDALFDEPLHPYTQALLSAIPVPNPKEIGKRERIVLQGDPPSPITPPSGCRFRTRCPHAMEICAEVTPEWREARDNHWVACHLYNS</sequence>
<dbReference type="InterPro" id="IPR017871">
    <property type="entry name" value="ABC_transporter-like_CS"/>
</dbReference>
<keyword evidence="3" id="KW-0547">Nucleotide-binding</keyword>
<dbReference type="RefSeq" id="WP_138123916.1">
    <property type="nucleotide sequence ID" value="NZ_SWLG01000003.1"/>
</dbReference>
<dbReference type="OrthoDB" id="9802264at2"/>
<dbReference type="PANTHER" id="PTHR43776">
    <property type="entry name" value="TRANSPORT ATP-BINDING PROTEIN"/>
    <property type="match status" value="1"/>
</dbReference>
<dbReference type="CDD" id="cd03257">
    <property type="entry name" value="ABC_NikE_OppD_transporters"/>
    <property type="match status" value="1"/>
</dbReference>
<dbReference type="PROSITE" id="PS00211">
    <property type="entry name" value="ABC_TRANSPORTER_1"/>
    <property type="match status" value="1"/>
</dbReference>
<comment type="similarity">
    <text evidence="1">Belongs to the ABC transporter superfamily.</text>
</comment>
<dbReference type="EMBL" id="SWLG01000003">
    <property type="protein sequence ID" value="TLS38538.1"/>
    <property type="molecule type" value="Genomic_DNA"/>
</dbReference>
<evidence type="ECO:0000256" key="2">
    <source>
        <dbReference type="ARBA" id="ARBA00022448"/>
    </source>
</evidence>
<evidence type="ECO:0000313" key="6">
    <source>
        <dbReference type="EMBL" id="TLS38538.1"/>
    </source>
</evidence>
<evidence type="ECO:0000259" key="5">
    <source>
        <dbReference type="PROSITE" id="PS50893"/>
    </source>
</evidence>
<dbReference type="GO" id="GO:0016887">
    <property type="term" value="F:ATP hydrolysis activity"/>
    <property type="evidence" value="ECO:0007669"/>
    <property type="project" value="InterPro"/>
</dbReference>
<dbReference type="SMART" id="SM00382">
    <property type="entry name" value="AAA"/>
    <property type="match status" value="1"/>
</dbReference>
<comment type="caution">
    <text evidence="6">The sequence shown here is derived from an EMBL/GenBank/DDBJ whole genome shotgun (WGS) entry which is preliminary data.</text>
</comment>
<organism evidence="6 7">
    <name type="scientific">Exobacillus caeni</name>
    <dbReference type="NCBI Taxonomy" id="2574798"/>
    <lineage>
        <taxon>Bacteria</taxon>
        <taxon>Bacillati</taxon>
        <taxon>Bacillota</taxon>
        <taxon>Bacilli</taxon>
        <taxon>Bacillales</taxon>
        <taxon>Guptibacillaceae</taxon>
        <taxon>Exobacillus</taxon>
    </lineage>
</organism>
<dbReference type="PROSITE" id="PS50893">
    <property type="entry name" value="ABC_TRANSPORTER_2"/>
    <property type="match status" value="1"/>
</dbReference>
<dbReference type="InterPro" id="IPR013563">
    <property type="entry name" value="Oligopep_ABC_C"/>
</dbReference>
<dbReference type="Gene3D" id="3.40.50.300">
    <property type="entry name" value="P-loop containing nucleotide triphosphate hydrolases"/>
    <property type="match status" value="1"/>
</dbReference>
<dbReference type="GO" id="GO:0005524">
    <property type="term" value="F:ATP binding"/>
    <property type="evidence" value="ECO:0007669"/>
    <property type="project" value="UniProtKB-KW"/>
</dbReference>
<evidence type="ECO:0000313" key="7">
    <source>
        <dbReference type="Proteomes" id="UP000308230"/>
    </source>
</evidence>
<dbReference type="InterPro" id="IPR003439">
    <property type="entry name" value="ABC_transporter-like_ATP-bd"/>
</dbReference>
<evidence type="ECO:0000256" key="3">
    <source>
        <dbReference type="ARBA" id="ARBA00022741"/>
    </source>
</evidence>
<dbReference type="Pfam" id="PF08352">
    <property type="entry name" value="oligo_HPY"/>
    <property type="match status" value="1"/>
</dbReference>
<dbReference type="SUPFAM" id="SSF52540">
    <property type="entry name" value="P-loop containing nucleoside triphosphate hydrolases"/>
    <property type="match status" value="1"/>
</dbReference>
<evidence type="ECO:0000256" key="4">
    <source>
        <dbReference type="ARBA" id="ARBA00022840"/>
    </source>
</evidence>
<proteinExistence type="inferred from homology"/>
<keyword evidence="7" id="KW-1185">Reference proteome</keyword>
<dbReference type="Pfam" id="PF00005">
    <property type="entry name" value="ABC_tran"/>
    <property type="match status" value="1"/>
</dbReference>
<reference evidence="6 7" key="1">
    <citation type="submission" date="2019-04" db="EMBL/GenBank/DDBJ databases">
        <title>Bacillus caeni sp. nov., a bacterium isolated from mangrove sediment.</title>
        <authorList>
            <person name="Huang H."/>
            <person name="Mo K."/>
            <person name="Hu Y."/>
        </authorList>
    </citation>
    <scope>NUCLEOTIDE SEQUENCE [LARGE SCALE GENOMIC DNA]</scope>
    <source>
        <strain evidence="6 7">HB172195</strain>
    </source>
</reference>
<dbReference type="InterPro" id="IPR003593">
    <property type="entry name" value="AAA+_ATPase"/>
</dbReference>
<feature type="domain" description="ABC transporter" evidence="5">
    <location>
        <begin position="6"/>
        <end position="250"/>
    </location>
</feature>
<dbReference type="FunFam" id="3.40.50.300:FF:000016">
    <property type="entry name" value="Oligopeptide ABC transporter ATP-binding component"/>
    <property type="match status" value="1"/>
</dbReference>
<dbReference type="Proteomes" id="UP000308230">
    <property type="component" value="Unassembled WGS sequence"/>
</dbReference>
<protein>
    <submittedName>
        <fullName evidence="6">ATP-binding cassette domain-containing protein</fullName>
    </submittedName>
</protein>
<dbReference type="PANTHER" id="PTHR43776:SF7">
    <property type="entry name" value="D,D-DIPEPTIDE TRANSPORT ATP-BINDING PROTEIN DDPF-RELATED"/>
    <property type="match status" value="1"/>
</dbReference>
<evidence type="ECO:0000256" key="1">
    <source>
        <dbReference type="ARBA" id="ARBA00005417"/>
    </source>
</evidence>
<name>A0A5R9FA67_9BACL</name>
<accession>A0A5R9FA67</accession>
<keyword evidence="4 6" id="KW-0067">ATP-binding</keyword>
<dbReference type="AlphaFoldDB" id="A0A5R9FA67"/>
<dbReference type="InterPro" id="IPR050319">
    <property type="entry name" value="ABC_transp_ATP-bind"/>
</dbReference>
<keyword evidence="2" id="KW-0813">Transport</keyword>
<dbReference type="NCBIfam" id="TIGR01727">
    <property type="entry name" value="oligo_HPY"/>
    <property type="match status" value="1"/>
</dbReference>
<dbReference type="GO" id="GO:0055085">
    <property type="term" value="P:transmembrane transport"/>
    <property type="evidence" value="ECO:0007669"/>
    <property type="project" value="UniProtKB-ARBA"/>
</dbReference>